<feature type="domain" description="DUF2383" evidence="2">
    <location>
        <begin position="8"/>
        <end position="116"/>
    </location>
</feature>
<dbReference type="eggNOG" id="ENOG5033GC3">
    <property type="taxonomic scope" value="Bacteria"/>
</dbReference>
<dbReference type="Proteomes" id="UP000006327">
    <property type="component" value="Unassembled WGS sequence"/>
</dbReference>
<dbReference type="EMBL" id="BAEO01000062">
    <property type="protein sequence ID" value="GAC21320.1"/>
    <property type="molecule type" value="Genomic_DNA"/>
</dbReference>
<dbReference type="Gene3D" id="1.20.1260.10">
    <property type="match status" value="1"/>
</dbReference>
<organism evidence="3 4">
    <name type="scientific">Paraglaciecola arctica BSs20135</name>
    <dbReference type="NCBI Taxonomy" id="493475"/>
    <lineage>
        <taxon>Bacteria</taxon>
        <taxon>Pseudomonadati</taxon>
        <taxon>Pseudomonadota</taxon>
        <taxon>Gammaproteobacteria</taxon>
        <taxon>Alteromonadales</taxon>
        <taxon>Alteromonadaceae</taxon>
        <taxon>Paraglaciecola</taxon>
    </lineage>
</organism>
<evidence type="ECO:0000313" key="3">
    <source>
        <dbReference type="EMBL" id="GAC21320.1"/>
    </source>
</evidence>
<accession>K6ZD53</accession>
<dbReference type="AlphaFoldDB" id="K6ZD53"/>
<name>K6ZD53_9ALTE</name>
<evidence type="ECO:0000256" key="1">
    <source>
        <dbReference type="SAM" id="Coils"/>
    </source>
</evidence>
<keyword evidence="1" id="KW-0175">Coiled coil</keyword>
<evidence type="ECO:0000313" key="4">
    <source>
        <dbReference type="Proteomes" id="UP000006327"/>
    </source>
</evidence>
<gene>
    <name evidence="3" type="ORF">GARC_4378</name>
</gene>
<dbReference type="Pfam" id="PF09537">
    <property type="entry name" value="DUF2383"/>
    <property type="match status" value="1"/>
</dbReference>
<dbReference type="InterPro" id="IPR012347">
    <property type="entry name" value="Ferritin-like"/>
</dbReference>
<dbReference type="STRING" id="493475.GARC_4378"/>
<sequence length="149" mass="16831">MLNQTTSVEKVTDVIQVMSAGVDFYHDAVEQVQDTFIKNTFIKMASKKEAAILALQPLALEEQGKTEDGSSIAVESRKMYTKFATMFTNDGDYTYVKQLEEVEDKVLKVLDDALNEEQPVHAMTILTNIRGDAQLMHDEMKALQEQTKH</sequence>
<comment type="caution">
    <text evidence="3">The sequence shown here is derived from an EMBL/GenBank/DDBJ whole genome shotgun (WGS) entry which is preliminary data.</text>
</comment>
<evidence type="ECO:0000259" key="2">
    <source>
        <dbReference type="Pfam" id="PF09537"/>
    </source>
</evidence>
<dbReference type="NCBIfam" id="TIGR02284">
    <property type="entry name" value="PA2169 family four-helix-bundle protein"/>
    <property type="match status" value="1"/>
</dbReference>
<dbReference type="InterPro" id="IPR011971">
    <property type="entry name" value="CHP02284"/>
</dbReference>
<proteinExistence type="predicted"/>
<dbReference type="InterPro" id="IPR019052">
    <property type="entry name" value="DUF2383"/>
</dbReference>
<feature type="coiled-coil region" evidence="1">
    <location>
        <begin position="96"/>
        <end position="146"/>
    </location>
</feature>
<keyword evidence="4" id="KW-1185">Reference proteome</keyword>
<dbReference type="OrthoDB" id="6105385at2"/>
<reference evidence="3 4" key="1">
    <citation type="journal article" date="2017" name="Antonie Van Leeuwenhoek">
        <title>Rhizobium rhizosphaerae sp. nov., a novel species isolated from rice rhizosphere.</title>
        <authorList>
            <person name="Zhao J.J."/>
            <person name="Zhang J."/>
            <person name="Zhang R.J."/>
            <person name="Zhang C.W."/>
            <person name="Yin H.Q."/>
            <person name="Zhang X.X."/>
        </authorList>
    </citation>
    <scope>NUCLEOTIDE SEQUENCE [LARGE SCALE GENOMIC DNA]</scope>
    <source>
        <strain evidence="3 4">BSs20135</strain>
    </source>
</reference>
<protein>
    <recommendedName>
        <fullName evidence="2">DUF2383 domain-containing protein</fullName>
    </recommendedName>
</protein>
<dbReference type="RefSeq" id="WP_007624115.1">
    <property type="nucleotide sequence ID" value="NZ_BAEO01000062.1"/>
</dbReference>